<dbReference type="GO" id="GO:0050660">
    <property type="term" value="F:flavin adenine dinucleotide binding"/>
    <property type="evidence" value="ECO:0007669"/>
    <property type="project" value="InterPro"/>
</dbReference>
<dbReference type="InterPro" id="IPR020946">
    <property type="entry name" value="Flavin_mOase-like"/>
</dbReference>
<comment type="cofactor">
    <cofactor evidence="1 8">
        <name>FAD</name>
        <dbReference type="ChEBI" id="CHEBI:57692"/>
    </cofactor>
</comment>
<evidence type="ECO:0000256" key="3">
    <source>
        <dbReference type="ARBA" id="ARBA00022630"/>
    </source>
</evidence>
<comment type="caution">
    <text evidence="9">The sequence shown here is derived from an EMBL/GenBank/DDBJ whole genome shotgun (WGS) entry which is preliminary data.</text>
</comment>
<dbReference type="GO" id="GO:0050661">
    <property type="term" value="F:NADP binding"/>
    <property type="evidence" value="ECO:0007669"/>
    <property type="project" value="InterPro"/>
</dbReference>
<dbReference type="InterPro" id="IPR000960">
    <property type="entry name" value="Flavin_mOase"/>
</dbReference>
<dbReference type="Pfam" id="PF00743">
    <property type="entry name" value="FMO-like"/>
    <property type="match status" value="2"/>
</dbReference>
<dbReference type="InterPro" id="IPR036188">
    <property type="entry name" value="FAD/NAD-bd_sf"/>
</dbReference>
<dbReference type="SUPFAM" id="SSF51905">
    <property type="entry name" value="FAD/NAD(P)-binding domain"/>
    <property type="match status" value="2"/>
</dbReference>
<evidence type="ECO:0000256" key="7">
    <source>
        <dbReference type="ARBA" id="ARBA00023033"/>
    </source>
</evidence>
<dbReference type="Proteomes" id="UP001152622">
    <property type="component" value="Chromosome 18"/>
</dbReference>
<sequence>MLVYLTGAYRYELQMAGLGKIRVAVVGAGAAGLCAARHLLSRGETFAPPVVYELTKNVGGTWVYEEQVGTYDNGLPIHSSMYRDLRTNIPKEVMSFPDFPFEKHLPSFVHHTEVRNYLEKYCDHFSLRDHIQFNTMVHSVKPVQVKQGWHGLAWDITTSDGISQTKSIAERFDAVMVCNGHFYDPYIPAIPGLKNFSGTLMHSHDYRNAEPFSGKSVVLLGAGLSGLDIAMELSRVDAKVILSHSQRPLTCTLPKGVQQAPPVKRVLEDGMLQFQDGGLARPEIFLFCTGYSFTFPFLDSNLGLRVQEHLVSPLYKFLLLPAFPSLFIVGICRAICPFPHFHCQAQFVLSVLDGSFALPSRKDMERDVEMDIAARRGRGIASRHVLKLDSEQWAYNNDLARLGGFKPLPTYWSNLYESNKIFRARDMLNYKTYQYAVLNDKEWMVHTQQGQPIQKPLP</sequence>
<dbReference type="GO" id="GO:0004499">
    <property type="term" value="F:N,N-dimethylaniline monooxygenase activity"/>
    <property type="evidence" value="ECO:0007669"/>
    <property type="project" value="InterPro"/>
</dbReference>
<dbReference type="AlphaFoldDB" id="A0A9Q1EG83"/>
<evidence type="ECO:0000256" key="8">
    <source>
        <dbReference type="RuleBase" id="RU361177"/>
    </source>
</evidence>
<evidence type="ECO:0000313" key="9">
    <source>
        <dbReference type="EMBL" id="KAJ8338241.1"/>
    </source>
</evidence>
<dbReference type="PIRSF" id="PIRSF000332">
    <property type="entry name" value="FMO"/>
    <property type="match status" value="1"/>
</dbReference>
<dbReference type="EMBL" id="JAINUF010000018">
    <property type="protein sequence ID" value="KAJ8338241.1"/>
    <property type="molecule type" value="Genomic_DNA"/>
</dbReference>
<dbReference type="InterPro" id="IPR050346">
    <property type="entry name" value="FMO-like"/>
</dbReference>
<keyword evidence="10" id="KW-1185">Reference proteome</keyword>
<evidence type="ECO:0000256" key="4">
    <source>
        <dbReference type="ARBA" id="ARBA00022827"/>
    </source>
</evidence>
<comment type="similarity">
    <text evidence="2 8">Belongs to the FMO family.</text>
</comment>
<evidence type="ECO:0000313" key="10">
    <source>
        <dbReference type="Proteomes" id="UP001152622"/>
    </source>
</evidence>
<keyword evidence="6 8" id="KW-0560">Oxidoreductase</keyword>
<keyword evidence="5" id="KW-0521">NADP</keyword>
<keyword evidence="7 8" id="KW-0503">Monooxygenase</keyword>
<evidence type="ECO:0000256" key="5">
    <source>
        <dbReference type="ARBA" id="ARBA00022857"/>
    </source>
</evidence>
<proteinExistence type="inferred from homology"/>
<name>A0A9Q1EG83_SYNKA</name>
<keyword evidence="4 8" id="KW-0274">FAD</keyword>
<dbReference type="Gene3D" id="3.50.50.60">
    <property type="entry name" value="FAD/NAD(P)-binding domain"/>
    <property type="match status" value="2"/>
</dbReference>
<organism evidence="9 10">
    <name type="scientific">Synaphobranchus kaupii</name>
    <name type="common">Kaup's arrowtooth eel</name>
    <dbReference type="NCBI Taxonomy" id="118154"/>
    <lineage>
        <taxon>Eukaryota</taxon>
        <taxon>Metazoa</taxon>
        <taxon>Chordata</taxon>
        <taxon>Craniata</taxon>
        <taxon>Vertebrata</taxon>
        <taxon>Euteleostomi</taxon>
        <taxon>Actinopterygii</taxon>
        <taxon>Neopterygii</taxon>
        <taxon>Teleostei</taxon>
        <taxon>Anguilliformes</taxon>
        <taxon>Synaphobranchidae</taxon>
        <taxon>Synaphobranchus</taxon>
    </lineage>
</organism>
<evidence type="ECO:0000256" key="2">
    <source>
        <dbReference type="ARBA" id="ARBA00009183"/>
    </source>
</evidence>
<keyword evidence="3 8" id="KW-0285">Flavoprotein</keyword>
<protein>
    <recommendedName>
        <fullName evidence="8">Flavin-containing monooxygenase</fullName>
        <ecNumber evidence="8">1.-.-.-</ecNumber>
    </recommendedName>
</protein>
<reference evidence="9" key="1">
    <citation type="journal article" date="2023" name="Science">
        <title>Genome structures resolve the early diversification of teleost fishes.</title>
        <authorList>
            <person name="Parey E."/>
            <person name="Louis A."/>
            <person name="Montfort J."/>
            <person name="Bouchez O."/>
            <person name="Roques C."/>
            <person name="Iampietro C."/>
            <person name="Lluch J."/>
            <person name="Castinel A."/>
            <person name="Donnadieu C."/>
            <person name="Desvignes T."/>
            <person name="Floi Bucao C."/>
            <person name="Jouanno E."/>
            <person name="Wen M."/>
            <person name="Mejri S."/>
            <person name="Dirks R."/>
            <person name="Jansen H."/>
            <person name="Henkel C."/>
            <person name="Chen W.J."/>
            <person name="Zahm M."/>
            <person name="Cabau C."/>
            <person name="Klopp C."/>
            <person name="Thompson A.W."/>
            <person name="Robinson-Rechavi M."/>
            <person name="Braasch I."/>
            <person name="Lecointre G."/>
            <person name="Bobe J."/>
            <person name="Postlethwait J.H."/>
            <person name="Berthelot C."/>
            <person name="Roest Crollius H."/>
            <person name="Guiguen Y."/>
        </authorList>
    </citation>
    <scope>NUCLEOTIDE SEQUENCE</scope>
    <source>
        <strain evidence="9">WJC10195</strain>
    </source>
</reference>
<dbReference type="EC" id="1.-.-.-" evidence="8"/>
<dbReference type="PANTHER" id="PTHR23023">
    <property type="entry name" value="DIMETHYLANILINE MONOOXYGENASE"/>
    <property type="match status" value="1"/>
</dbReference>
<evidence type="ECO:0000256" key="1">
    <source>
        <dbReference type="ARBA" id="ARBA00001974"/>
    </source>
</evidence>
<dbReference type="OrthoDB" id="66881at2759"/>
<gene>
    <name evidence="9" type="ORF">SKAU_G00372070</name>
</gene>
<accession>A0A9Q1EG83</accession>
<dbReference type="PRINTS" id="PR00370">
    <property type="entry name" value="FMOXYGENASE"/>
</dbReference>
<dbReference type="FunFam" id="3.50.50.60:FF:000138">
    <property type="entry name" value="Flavin-containing monooxygenase"/>
    <property type="match status" value="1"/>
</dbReference>
<evidence type="ECO:0000256" key="6">
    <source>
        <dbReference type="ARBA" id="ARBA00023002"/>
    </source>
</evidence>